<dbReference type="SMART" id="SM00448">
    <property type="entry name" value="REC"/>
    <property type="match status" value="2"/>
</dbReference>
<keyword evidence="6 14" id="KW-0812">Transmembrane</keyword>
<evidence type="ECO:0000256" key="5">
    <source>
        <dbReference type="ARBA" id="ARBA00022679"/>
    </source>
</evidence>
<reference evidence="17 18" key="1">
    <citation type="submission" date="2024-09" db="EMBL/GenBank/DDBJ databases">
        <title>Chromosome-scale assembly of Riccia fluitans.</title>
        <authorList>
            <person name="Paukszto L."/>
            <person name="Sawicki J."/>
            <person name="Karawczyk K."/>
            <person name="Piernik-Szablinska J."/>
            <person name="Szczecinska M."/>
            <person name="Mazdziarz M."/>
        </authorList>
    </citation>
    <scope>NUCLEOTIDE SEQUENCE [LARGE SCALE GENOMIC DNA]</scope>
    <source>
        <strain evidence="17">Rf_01</strain>
        <tissue evidence="17">Aerial parts of the thallus</tissue>
    </source>
</reference>
<feature type="domain" description="Response regulatory" evidence="16">
    <location>
        <begin position="752"/>
        <end position="873"/>
    </location>
</feature>
<evidence type="ECO:0000256" key="14">
    <source>
        <dbReference type="SAM" id="Phobius"/>
    </source>
</evidence>
<evidence type="ECO:0000313" key="18">
    <source>
        <dbReference type="Proteomes" id="UP001605036"/>
    </source>
</evidence>
<keyword evidence="18" id="KW-1185">Reference proteome</keyword>
<dbReference type="Pfam" id="PF03924">
    <property type="entry name" value="CHASE"/>
    <property type="match status" value="1"/>
</dbReference>
<dbReference type="InterPro" id="IPR036097">
    <property type="entry name" value="HisK_dim/P_sf"/>
</dbReference>
<organism evidence="17 18">
    <name type="scientific">Riccia fluitans</name>
    <dbReference type="NCBI Taxonomy" id="41844"/>
    <lineage>
        <taxon>Eukaryota</taxon>
        <taxon>Viridiplantae</taxon>
        <taxon>Streptophyta</taxon>
        <taxon>Embryophyta</taxon>
        <taxon>Marchantiophyta</taxon>
        <taxon>Marchantiopsida</taxon>
        <taxon>Marchantiidae</taxon>
        <taxon>Marchantiales</taxon>
        <taxon>Ricciaceae</taxon>
        <taxon>Riccia</taxon>
    </lineage>
</organism>
<accession>A0ABD1Z1E2</accession>
<dbReference type="AlphaFoldDB" id="A0ABD1Z1E2"/>
<dbReference type="GO" id="GO:0005524">
    <property type="term" value="F:ATP binding"/>
    <property type="evidence" value="ECO:0007669"/>
    <property type="project" value="UniProtKB-KW"/>
</dbReference>
<comment type="caution">
    <text evidence="17">The sequence shown here is derived from an EMBL/GenBank/DDBJ whole genome shotgun (WGS) entry which is preliminary data.</text>
</comment>
<dbReference type="CDD" id="cd16922">
    <property type="entry name" value="HATPase_EvgS-ArcB-TorS-like"/>
    <property type="match status" value="1"/>
</dbReference>
<dbReference type="PANTHER" id="PTHR45339:SF6">
    <property type="entry name" value="SENSORY HISTIDINE PROTEIN KINASE"/>
    <property type="match status" value="1"/>
</dbReference>
<dbReference type="InterPro" id="IPR006189">
    <property type="entry name" value="CHASE_dom"/>
</dbReference>
<keyword evidence="9" id="KW-0067">ATP-binding</keyword>
<dbReference type="PRINTS" id="PR00344">
    <property type="entry name" value="BCTRLSENSOR"/>
</dbReference>
<evidence type="ECO:0000259" key="16">
    <source>
        <dbReference type="PROSITE" id="PS50110"/>
    </source>
</evidence>
<dbReference type="EC" id="2.7.13.3" evidence="3"/>
<dbReference type="Gene3D" id="1.10.287.130">
    <property type="match status" value="1"/>
</dbReference>
<evidence type="ECO:0000256" key="4">
    <source>
        <dbReference type="ARBA" id="ARBA00022553"/>
    </source>
</evidence>
<feature type="transmembrane region" description="Helical" evidence="14">
    <location>
        <begin position="45"/>
        <end position="67"/>
    </location>
</feature>
<keyword evidence="11" id="KW-0902">Two-component regulatory system</keyword>
<dbReference type="InterPro" id="IPR011006">
    <property type="entry name" value="CheY-like_superfamily"/>
</dbReference>
<dbReference type="Gene3D" id="3.30.565.10">
    <property type="entry name" value="Histidine kinase-like ATPase, C-terminal domain"/>
    <property type="match status" value="1"/>
</dbReference>
<feature type="domain" description="Response regulatory" evidence="16">
    <location>
        <begin position="895"/>
        <end position="1041"/>
    </location>
</feature>
<dbReference type="Gene3D" id="3.40.50.2300">
    <property type="match status" value="2"/>
</dbReference>
<evidence type="ECO:0000256" key="12">
    <source>
        <dbReference type="ARBA" id="ARBA00023136"/>
    </source>
</evidence>
<dbReference type="SMART" id="SM00388">
    <property type="entry name" value="HisKA"/>
    <property type="match status" value="1"/>
</dbReference>
<dbReference type="SUPFAM" id="SSF55874">
    <property type="entry name" value="ATPase domain of HSP90 chaperone/DNA topoisomerase II/histidine kinase"/>
    <property type="match status" value="2"/>
</dbReference>
<dbReference type="PANTHER" id="PTHR45339">
    <property type="entry name" value="HYBRID SIGNAL TRANSDUCTION HISTIDINE KINASE J"/>
    <property type="match status" value="1"/>
</dbReference>
<evidence type="ECO:0000256" key="7">
    <source>
        <dbReference type="ARBA" id="ARBA00022741"/>
    </source>
</evidence>
<evidence type="ECO:0000256" key="6">
    <source>
        <dbReference type="ARBA" id="ARBA00022692"/>
    </source>
</evidence>
<evidence type="ECO:0000313" key="17">
    <source>
        <dbReference type="EMBL" id="KAL2641300.1"/>
    </source>
</evidence>
<comment type="catalytic activity">
    <reaction evidence="1">
        <text>ATP + protein L-histidine = ADP + protein N-phospho-L-histidine.</text>
        <dbReference type="EC" id="2.7.13.3"/>
    </reaction>
</comment>
<evidence type="ECO:0000256" key="11">
    <source>
        <dbReference type="ARBA" id="ARBA00023012"/>
    </source>
</evidence>
<evidence type="ECO:0000256" key="2">
    <source>
        <dbReference type="ARBA" id="ARBA00004370"/>
    </source>
</evidence>
<dbReference type="GO" id="GO:0016020">
    <property type="term" value="C:membrane"/>
    <property type="evidence" value="ECO:0007669"/>
    <property type="project" value="UniProtKB-SubCell"/>
</dbReference>
<dbReference type="InterPro" id="IPR005467">
    <property type="entry name" value="His_kinase_dom"/>
</dbReference>
<dbReference type="SUPFAM" id="SSF47384">
    <property type="entry name" value="Homodimeric domain of signal transducing histidine kinase"/>
    <property type="match status" value="1"/>
</dbReference>
<name>A0ABD1Z1E2_9MARC</name>
<evidence type="ECO:0000256" key="13">
    <source>
        <dbReference type="PROSITE-ProRule" id="PRU00169"/>
    </source>
</evidence>
<dbReference type="GO" id="GO:0004673">
    <property type="term" value="F:protein histidine kinase activity"/>
    <property type="evidence" value="ECO:0007669"/>
    <property type="project" value="UniProtKB-EC"/>
</dbReference>
<protein>
    <recommendedName>
        <fullName evidence="3">histidine kinase</fullName>
        <ecNumber evidence="3">2.7.13.3</ecNumber>
    </recommendedName>
</protein>
<keyword evidence="5" id="KW-0808">Transferase</keyword>
<keyword evidence="4 13" id="KW-0597">Phosphoprotein</keyword>
<dbReference type="Proteomes" id="UP001605036">
    <property type="component" value="Unassembled WGS sequence"/>
</dbReference>
<dbReference type="Pfam" id="PF02518">
    <property type="entry name" value="HATPase_c"/>
    <property type="match status" value="1"/>
</dbReference>
<dbReference type="InterPro" id="IPR036890">
    <property type="entry name" value="HATPase_C_sf"/>
</dbReference>
<dbReference type="SUPFAM" id="SSF52172">
    <property type="entry name" value="CheY-like"/>
    <property type="match status" value="2"/>
</dbReference>
<gene>
    <name evidence="17" type="ORF">R1flu_008887</name>
</gene>
<comment type="subcellular location">
    <subcellularLocation>
        <location evidence="2">Membrane</location>
    </subcellularLocation>
</comment>
<evidence type="ECO:0000256" key="3">
    <source>
        <dbReference type="ARBA" id="ARBA00012438"/>
    </source>
</evidence>
<feature type="modified residue" description="4-aspartylphosphate" evidence="13">
    <location>
        <position position="804"/>
    </location>
</feature>
<dbReference type="CDD" id="cd17546">
    <property type="entry name" value="REC_hyHK_CKI1_RcsC-like"/>
    <property type="match status" value="1"/>
</dbReference>
<dbReference type="Pfam" id="PF00072">
    <property type="entry name" value="Response_reg"/>
    <property type="match status" value="1"/>
</dbReference>
<dbReference type="Pfam" id="PF00512">
    <property type="entry name" value="HisKA"/>
    <property type="match status" value="1"/>
</dbReference>
<evidence type="ECO:0000259" key="15">
    <source>
        <dbReference type="PROSITE" id="PS50109"/>
    </source>
</evidence>
<sequence length="1060" mass="119278">MAYNLDDHGLQVRSCNCTSFKRLKRAKWSLLPTWKRMSRSPRRVVVAQLICTVVGCLIAVVVGLILYRNSLQTQRQEFKLKCTNRQEILMGEVANNLNTSFMILGLLASRSNLSQAAWFNFTANTDFLRPNTPRVTYVERITQAQRAEFERKWNSSLLTLDSNNNALPINYTAAEYAPIIYASQEVTYAKLVDVRSFRTLNRTLDNARVSGNYAMSPPDQYAGIWRVATYLPYYGGSYPRTPQERFEKCIGWIGVSIQVEEVFGIVLGRYYYDTEMDSAVVFMPQTREDRLPNYNCDPRAPTCALALYDPHSRIREESITIVPWTYATQNFELRCYATRSLRLTALKRVIAWPVLMMIVVLLCSVIIYLALKKMQAIERHVFQVETMNLDLRTAKQAAEAADKAKSRFLATVSHEIRTPMNGVIGMTNLLMGTELTAQQHEYVKIAQASGNNLVSLINEVLDLSKIEAGKMELESVPFDIRVELDDLLCLFEDKVNEQKLEVSAIVHDSVPNCVYGDPGRLRQVLINLVGNSMKFTKHGSIFVCVRIYNPEEEACSSLMNSSISSSPSSEGSHRGRRQYEAVPKLVKIAEIQEWSSCDLRFDRIGLVETMAPRLSMQENLLSSEEAVCRWRTWVSKKEESTEVDPKSLSLIVSVEDTGIGVPVHLQHRLFQPFHQADSSTSREFGGTGIGLSISKKLVELMGGKLSVISAPGKGSIFEFTFKVGKPGDTIERTHNGERDSECYGEEKLKGIRVLLVDHHFVRQEVAASYLGRLGVIVECISHMDTTLTYLLEKDRPQIDAVFVDLQGVGMSQAIQLVKSLRKEQSLMSMPVLALSCPLNTTAEKEELQQAGFTQTVYKPLRRSTLATGLLQGLKIELRPPVKTVNKNANMLAEKRLLVVDDNLINRKVARSMLVRYGATVECANGGVEAVELVKTKPADSQFDLILMDIQMPVVDGYEATKRIRRWEAENCSFCRAPENQKWEQQAPGVLHQCAHNRIPVVAVTADVMQGTHEMCLSSGMDDYIPKPLDQKVLHHLLERFVHNDFVNQPGSLLGGSLICI</sequence>
<keyword evidence="8" id="KW-0418">Kinase</keyword>
<dbReference type="PROSITE" id="PS50109">
    <property type="entry name" value="HIS_KIN"/>
    <property type="match status" value="1"/>
</dbReference>
<dbReference type="Pfam" id="PF24896">
    <property type="entry name" value="Receiver_CRE1"/>
    <property type="match status" value="1"/>
</dbReference>
<dbReference type="GO" id="GO:0000160">
    <property type="term" value="P:phosphorelay signal transduction system"/>
    <property type="evidence" value="ECO:0007669"/>
    <property type="project" value="UniProtKB-KW"/>
</dbReference>
<evidence type="ECO:0000256" key="9">
    <source>
        <dbReference type="ARBA" id="ARBA00022840"/>
    </source>
</evidence>
<dbReference type="InterPro" id="IPR003661">
    <property type="entry name" value="HisK_dim/P_dom"/>
</dbReference>
<dbReference type="EMBL" id="JBHFFA010000002">
    <property type="protein sequence ID" value="KAL2641300.1"/>
    <property type="molecule type" value="Genomic_DNA"/>
</dbReference>
<keyword evidence="10 14" id="KW-1133">Transmembrane helix</keyword>
<dbReference type="SMART" id="SM00387">
    <property type="entry name" value="HATPase_c"/>
    <property type="match status" value="1"/>
</dbReference>
<feature type="modified residue" description="4-aspartylphosphate" evidence="13">
    <location>
        <position position="948"/>
    </location>
</feature>
<feature type="domain" description="Histidine kinase" evidence="15">
    <location>
        <begin position="411"/>
        <end position="725"/>
    </location>
</feature>
<feature type="transmembrane region" description="Helical" evidence="14">
    <location>
        <begin position="349"/>
        <end position="371"/>
    </location>
</feature>
<dbReference type="InterPro" id="IPR042240">
    <property type="entry name" value="CHASE_sf"/>
</dbReference>
<dbReference type="InterPro" id="IPR004358">
    <property type="entry name" value="Sig_transdc_His_kin-like_C"/>
</dbReference>
<dbReference type="InterPro" id="IPR001789">
    <property type="entry name" value="Sig_transdc_resp-reg_receiver"/>
</dbReference>
<dbReference type="InterPro" id="IPR056839">
    <property type="entry name" value="Receiver_AHK4/CRE1_1st"/>
</dbReference>
<keyword evidence="12 14" id="KW-0472">Membrane</keyword>
<proteinExistence type="predicted"/>
<evidence type="ECO:0000256" key="10">
    <source>
        <dbReference type="ARBA" id="ARBA00022989"/>
    </source>
</evidence>
<evidence type="ECO:0000256" key="1">
    <source>
        <dbReference type="ARBA" id="ARBA00000085"/>
    </source>
</evidence>
<dbReference type="Gene3D" id="3.30.450.350">
    <property type="entry name" value="CHASE domain"/>
    <property type="match status" value="1"/>
</dbReference>
<dbReference type="FunFam" id="1.10.287.130:FF:000002">
    <property type="entry name" value="Two-component osmosensing histidine kinase"/>
    <property type="match status" value="1"/>
</dbReference>
<dbReference type="CDD" id="cd00082">
    <property type="entry name" value="HisKA"/>
    <property type="match status" value="1"/>
</dbReference>
<evidence type="ECO:0000256" key="8">
    <source>
        <dbReference type="ARBA" id="ARBA00022777"/>
    </source>
</evidence>
<dbReference type="InterPro" id="IPR003594">
    <property type="entry name" value="HATPase_dom"/>
</dbReference>
<keyword evidence="7" id="KW-0547">Nucleotide-binding</keyword>
<dbReference type="PROSITE" id="PS50110">
    <property type="entry name" value="RESPONSE_REGULATORY"/>
    <property type="match status" value="2"/>
</dbReference>